<gene>
    <name evidence="3" type="ORF">SAMN02746065_10653</name>
</gene>
<dbReference type="Gene3D" id="1.10.3210.10">
    <property type="entry name" value="Hypothetical protein af1432"/>
    <property type="match status" value="1"/>
</dbReference>
<dbReference type="EMBL" id="FWXY01000006">
    <property type="protein sequence ID" value="SMC63397.1"/>
    <property type="molecule type" value="Genomic_DNA"/>
</dbReference>
<dbReference type="AlphaFoldDB" id="A0A1W2ARQ0"/>
<evidence type="ECO:0000256" key="1">
    <source>
        <dbReference type="SAM" id="MobiDB-lite"/>
    </source>
</evidence>
<accession>A0A1W2ARQ0</accession>
<feature type="region of interest" description="Disordered" evidence="1">
    <location>
        <begin position="1"/>
        <end position="22"/>
    </location>
</feature>
<reference evidence="3 4" key="1">
    <citation type="submission" date="2017-04" db="EMBL/GenBank/DDBJ databases">
        <authorList>
            <person name="Afonso C.L."/>
            <person name="Miller P.J."/>
            <person name="Scott M.A."/>
            <person name="Spackman E."/>
            <person name="Goraichik I."/>
            <person name="Dimitrov K.M."/>
            <person name="Suarez D.L."/>
            <person name="Swayne D.E."/>
        </authorList>
    </citation>
    <scope>NUCLEOTIDE SEQUENCE [LARGE SCALE GENOMIC DNA]</scope>
    <source>
        <strain evidence="3 4">DSM 3385</strain>
    </source>
</reference>
<dbReference type="CDD" id="cd00077">
    <property type="entry name" value="HDc"/>
    <property type="match status" value="1"/>
</dbReference>
<dbReference type="SUPFAM" id="SSF109604">
    <property type="entry name" value="HD-domain/PDEase-like"/>
    <property type="match status" value="1"/>
</dbReference>
<keyword evidence="4" id="KW-1185">Reference proteome</keyword>
<dbReference type="InterPro" id="IPR006674">
    <property type="entry name" value="HD_domain"/>
</dbReference>
<dbReference type="RefSeq" id="WP_212637844.1">
    <property type="nucleotide sequence ID" value="NZ_FWXY01000006.1"/>
</dbReference>
<name>A0A1W2ARQ0_9BACT</name>
<protein>
    <submittedName>
        <fullName evidence="3">HD domain-containing protein</fullName>
    </submittedName>
</protein>
<proteinExistence type="predicted"/>
<feature type="domain" description="HD" evidence="2">
    <location>
        <begin position="58"/>
        <end position="157"/>
    </location>
</feature>
<dbReference type="Proteomes" id="UP000192418">
    <property type="component" value="Unassembled WGS sequence"/>
</dbReference>
<evidence type="ECO:0000259" key="2">
    <source>
        <dbReference type="Pfam" id="PF01966"/>
    </source>
</evidence>
<dbReference type="STRING" id="1121400.SAMN02746065_10653"/>
<dbReference type="InterPro" id="IPR003607">
    <property type="entry name" value="HD/PDEase_dom"/>
</dbReference>
<evidence type="ECO:0000313" key="3">
    <source>
        <dbReference type="EMBL" id="SMC63397.1"/>
    </source>
</evidence>
<organism evidence="3 4">
    <name type="scientific">Desulfocicer vacuolatum DSM 3385</name>
    <dbReference type="NCBI Taxonomy" id="1121400"/>
    <lineage>
        <taxon>Bacteria</taxon>
        <taxon>Pseudomonadati</taxon>
        <taxon>Thermodesulfobacteriota</taxon>
        <taxon>Desulfobacteria</taxon>
        <taxon>Desulfobacterales</taxon>
        <taxon>Desulfobacteraceae</taxon>
        <taxon>Desulfocicer</taxon>
    </lineage>
</organism>
<sequence>MLLKVGEVRTKPKTGYGEKSGQVSSHDNLTQIIQMVLKIFPFVTIRYDIHGRAHANWVLFFVNMLSGMLQADKEIDLRIITIAALLHDNGRENDGKDPFHADQSAEIASRFINTHYIDCNEELIIKTIRYHCQSDAFTWTYPALEAKIVSDADKLDRFRLKRESPLNKDLLELPESHGLIDIASRINDHSFRTFKYSG</sequence>
<evidence type="ECO:0000313" key="4">
    <source>
        <dbReference type="Proteomes" id="UP000192418"/>
    </source>
</evidence>
<feature type="compositionally biased region" description="Basic and acidic residues" evidence="1">
    <location>
        <begin position="1"/>
        <end position="10"/>
    </location>
</feature>
<dbReference type="Pfam" id="PF01966">
    <property type="entry name" value="HD"/>
    <property type="match status" value="1"/>
</dbReference>